<protein>
    <recommendedName>
        <fullName evidence="4">C2H2-type domain-containing protein</fullName>
    </recommendedName>
</protein>
<proteinExistence type="predicted"/>
<comment type="caution">
    <text evidence="2">The sequence shown here is derived from an EMBL/GenBank/DDBJ whole genome shotgun (WGS) entry which is preliminary data.</text>
</comment>
<reference evidence="2 3" key="1">
    <citation type="journal article" date="2022" name="Nat. Ecol. Evol.">
        <title>A masculinizing supergene underlies an exaggerated male reproductive morph in a spider.</title>
        <authorList>
            <person name="Hendrickx F."/>
            <person name="De Corte Z."/>
            <person name="Sonet G."/>
            <person name="Van Belleghem S.M."/>
            <person name="Kostlbacher S."/>
            <person name="Vangestel C."/>
        </authorList>
    </citation>
    <scope>NUCLEOTIDE SEQUENCE [LARGE SCALE GENOMIC DNA]</scope>
    <source>
        <strain evidence="2">W744_W776</strain>
    </source>
</reference>
<organism evidence="2 3">
    <name type="scientific">Oedothorax gibbosus</name>
    <dbReference type="NCBI Taxonomy" id="931172"/>
    <lineage>
        <taxon>Eukaryota</taxon>
        <taxon>Metazoa</taxon>
        <taxon>Ecdysozoa</taxon>
        <taxon>Arthropoda</taxon>
        <taxon>Chelicerata</taxon>
        <taxon>Arachnida</taxon>
        <taxon>Araneae</taxon>
        <taxon>Araneomorphae</taxon>
        <taxon>Entelegynae</taxon>
        <taxon>Araneoidea</taxon>
        <taxon>Linyphiidae</taxon>
        <taxon>Erigoninae</taxon>
        <taxon>Oedothorax</taxon>
    </lineage>
</organism>
<sequence length="275" mass="31738">MAEFEEEVRSIPAINARLGRLTLRYRNALVHCALCSSPTATTVKFGDLRQHLQDAHQLQKRFTCPYCFGKTKWSLGALTKSLPVTYHRWRCAEIMLDREGIRPLRSYENYPYRSLTPPTQNFVKNRAQEWRPLLAELKAHRIKEQWRTQQLHVQELCIRQLEENIQTANQQLHYVYTLLSNTLQESPDLDTFFRVTKERLEFSHDSGAGHSTLWEWVRNVVEEQCRATVDQMGTLTDTMPPTSDRGTDSESIIATECYPSSSDDASSSESDGIPN</sequence>
<name>A0AAV6THS1_9ARAC</name>
<keyword evidence="3" id="KW-1185">Reference proteome</keyword>
<dbReference type="AlphaFoldDB" id="A0AAV6THS1"/>
<gene>
    <name evidence="2" type="ORF">JTE90_027175</name>
</gene>
<dbReference type="Proteomes" id="UP000827092">
    <property type="component" value="Unassembled WGS sequence"/>
</dbReference>
<accession>A0AAV6THS1</accession>
<feature type="region of interest" description="Disordered" evidence="1">
    <location>
        <begin position="233"/>
        <end position="275"/>
    </location>
</feature>
<evidence type="ECO:0000313" key="3">
    <source>
        <dbReference type="Proteomes" id="UP000827092"/>
    </source>
</evidence>
<evidence type="ECO:0008006" key="4">
    <source>
        <dbReference type="Google" id="ProtNLM"/>
    </source>
</evidence>
<evidence type="ECO:0000313" key="2">
    <source>
        <dbReference type="EMBL" id="KAG8171287.1"/>
    </source>
</evidence>
<feature type="compositionally biased region" description="Low complexity" evidence="1">
    <location>
        <begin position="260"/>
        <end position="275"/>
    </location>
</feature>
<dbReference type="EMBL" id="JAFNEN010004200">
    <property type="protein sequence ID" value="KAG8171287.1"/>
    <property type="molecule type" value="Genomic_DNA"/>
</dbReference>
<evidence type="ECO:0000256" key="1">
    <source>
        <dbReference type="SAM" id="MobiDB-lite"/>
    </source>
</evidence>